<sequence length="344" mass="36240">MTAVLTLTAYFAERERSGDRFLADAVLDLIERRRVGSSVMLRGIASFGPTQVSRSDRSLSLSEDPPVTITAVDTADRITAVADEVATLIGRGVVTVQRGFAPPAGLGGDGAVRLSLQLTRRHRIAGVPGYVVVCELMHRHGFVGAEAYLGVDGTVGDERRRARFFSRNAEVPLSIVGVGTGAQAAAVVDELAALLPAASWTAEPLVVCKTGGRAVTEPVIEGPFHALTVHTSESSRHAGRPIHRALIQRLKESDHASGATALRAIWGFRAPEPPHGDRLGQLVRHVPVTTVIVDTAANIAATYPIVDELTAEEGLVTIGALAGMLERHSGQAHGTLDLGDGTST</sequence>
<evidence type="ECO:0000313" key="3">
    <source>
        <dbReference type="Proteomes" id="UP000252008"/>
    </source>
</evidence>
<dbReference type="AlphaFoldDB" id="A0A375YIT5"/>
<dbReference type="Proteomes" id="UP000252008">
    <property type="component" value="Unassembled WGS sequence"/>
</dbReference>
<dbReference type="PANTHER" id="PTHR35983">
    <property type="entry name" value="UPF0166 PROTEIN TM_0021"/>
    <property type="match status" value="1"/>
</dbReference>
<comment type="similarity">
    <text evidence="1">Belongs to the UPF0166 family.</text>
</comment>
<reference evidence="2 3" key="1">
    <citation type="submission" date="2018-05" db="EMBL/GenBank/DDBJ databases">
        <authorList>
            <consortium name="IHU Genomes"/>
        </authorList>
    </citation>
    <scope>NUCLEOTIDE SEQUENCE [LARGE SCALE GENOMIC DNA]</scope>
    <source>
        <strain evidence="2 3">P7335</strain>
    </source>
</reference>
<accession>A0A375YIT5</accession>
<keyword evidence="3" id="KW-1185">Reference proteome</keyword>
<dbReference type="EMBL" id="UEGS01000001">
    <property type="protein sequence ID" value="SRX80993.1"/>
    <property type="molecule type" value="Genomic_DNA"/>
</dbReference>
<proteinExistence type="inferred from homology"/>
<protein>
    <recommendedName>
        <fullName evidence="4">DUF190 domain-containing protein</fullName>
    </recommendedName>
</protein>
<evidence type="ECO:0000313" key="2">
    <source>
        <dbReference type="EMBL" id="SRX80993.1"/>
    </source>
</evidence>
<dbReference type="SUPFAM" id="SSF54913">
    <property type="entry name" value="GlnB-like"/>
    <property type="match status" value="3"/>
</dbReference>
<evidence type="ECO:0008006" key="4">
    <source>
        <dbReference type="Google" id="ProtNLM"/>
    </source>
</evidence>
<dbReference type="RefSeq" id="WP_083141358.1">
    <property type="nucleotide sequence ID" value="NZ_MVID01000001.1"/>
</dbReference>
<evidence type="ECO:0000256" key="1">
    <source>
        <dbReference type="ARBA" id="ARBA00010554"/>
    </source>
</evidence>
<dbReference type="Pfam" id="PF02641">
    <property type="entry name" value="DUF190"/>
    <property type="match status" value="3"/>
</dbReference>
<gene>
    <name evidence="2" type="ORF">MPP7335_02739</name>
</gene>
<dbReference type="InterPro" id="IPR015867">
    <property type="entry name" value="N-reg_PII/ATP_PRibTrfase_C"/>
</dbReference>
<dbReference type="InterPro" id="IPR011322">
    <property type="entry name" value="N-reg_PII-like_a/b"/>
</dbReference>
<dbReference type="InterPro" id="IPR003793">
    <property type="entry name" value="UPF0166"/>
</dbReference>
<organism evidence="2 3">
    <name type="scientific">Mycolicibacterium parafortuitum</name>
    <name type="common">Mycobacterium parafortuitum</name>
    <dbReference type="NCBI Taxonomy" id="39692"/>
    <lineage>
        <taxon>Bacteria</taxon>
        <taxon>Bacillati</taxon>
        <taxon>Actinomycetota</taxon>
        <taxon>Actinomycetes</taxon>
        <taxon>Mycobacteriales</taxon>
        <taxon>Mycobacteriaceae</taxon>
        <taxon>Mycolicibacterium</taxon>
    </lineage>
</organism>
<dbReference type="Gene3D" id="3.30.70.120">
    <property type="match status" value="3"/>
</dbReference>
<dbReference type="PANTHER" id="PTHR35983:SF1">
    <property type="entry name" value="UPF0166 PROTEIN TM_0021"/>
    <property type="match status" value="1"/>
</dbReference>
<name>A0A375YIT5_MYCPF</name>
<dbReference type="STRING" id="39692.BST38_00925"/>